<evidence type="ECO:0000256" key="1">
    <source>
        <dbReference type="SAM" id="MobiDB-lite"/>
    </source>
</evidence>
<dbReference type="SUPFAM" id="SSF51126">
    <property type="entry name" value="Pectin lyase-like"/>
    <property type="match status" value="4"/>
</dbReference>
<dbReference type="Pfam" id="PF05860">
    <property type="entry name" value="TPS"/>
    <property type="match status" value="1"/>
</dbReference>
<feature type="region of interest" description="Disordered" evidence="1">
    <location>
        <begin position="669"/>
        <end position="696"/>
    </location>
</feature>
<dbReference type="NCBIfam" id="TIGR01901">
    <property type="entry name" value="adhes_NPXG"/>
    <property type="match status" value="1"/>
</dbReference>
<evidence type="ECO:0000259" key="2">
    <source>
        <dbReference type="SMART" id="SM00912"/>
    </source>
</evidence>
<dbReference type="RefSeq" id="WP_190467725.1">
    <property type="nucleotide sequence ID" value="NZ_JACJPW010000055.1"/>
</dbReference>
<dbReference type="EMBL" id="JACJPW010000055">
    <property type="protein sequence ID" value="MBD2183426.1"/>
    <property type="molecule type" value="Genomic_DNA"/>
</dbReference>
<dbReference type="Gene3D" id="2.160.20.10">
    <property type="entry name" value="Single-stranded right-handed beta-helix, Pectin lyase-like"/>
    <property type="match status" value="3"/>
</dbReference>
<dbReference type="InterPro" id="IPR008638">
    <property type="entry name" value="FhaB/CdiA-like_TPS"/>
</dbReference>
<accession>A0A926ZJX0</accession>
<proteinExistence type="predicted"/>
<comment type="caution">
    <text evidence="3">The sequence shown here is derived from an EMBL/GenBank/DDBJ whole genome shotgun (WGS) entry which is preliminary data.</text>
</comment>
<dbReference type="SMART" id="SM00912">
    <property type="entry name" value="Haemagg_act"/>
    <property type="match status" value="1"/>
</dbReference>
<reference evidence="3" key="2">
    <citation type="submission" date="2020-08" db="EMBL/GenBank/DDBJ databases">
        <authorList>
            <person name="Chen M."/>
            <person name="Teng W."/>
            <person name="Zhao L."/>
            <person name="Hu C."/>
            <person name="Zhou Y."/>
            <person name="Han B."/>
            <person name="Song L."/>
            <person name="Shu W."/>
        </authorList>
    </citation>
    <scope>NUCLEOTIDE SEQUENCE</scope>
    <source>
        <strain evidence="3">FACHB-1375</strain>
    </source>
</reference>
<feature type="domain" description="Filamentous haemagglutinin FhaB/tRNA nuclease CdiA-like TPS" evidence="2">
    <location>
        <begin position="73"/>
        <end position="184"/>
    </location>
</feature>
<dbReference type="Proteomes" id="UP000641646">
    <property type="component" value="Unassembled WGS sequence"/>
</dbReference>
<dbReference type="InterPro" id="IPR012334">
    <property type="entry name" value="Pectin_lyas_fold"/>
</dbReference>
<organism evidence="3 4">
    <name type="scientific">Aerosakkonema funiforme FACHB-1375</name>
    <dbReference type="NCBI Taxonomy" id="2949571"/>
    <lineage>
        <taxon>Bacteria</taxon>
        <taxon>Bacillati</taxon>
        <taxon>Cyanobacteriota</taxon>
        <taxon>Cyanophyceae</taxon>
        <taxon>Oscillatoriophycideae</taxon>
        <taxon>Aerosakkonematales</taxon>
        <taxon>Aerosakkonemataceae</taxon>
        <taxon>Aerosakkonema</taxon>
    </lineage>
</organism>
<sequence length="1092" mass="111628">MRHPILDFRFSILEDLGNNRTDLEIRQNFLIISREMGGLKLVFFGHLKFWFRLVTALFFLVNCQPTSAQIVPDTTLPNNSIVTPSGNTSLIEGGTQAGSNLFHSFQEFSVPNGGTAFFNNTLDIQNIISRVTSNSISNIDGLIQANGTANLFLLNPNGIIFGLNAKLNIGGSFFASTASALNFADGTQFSISGTQTPPLLTVSIPIGLQFGGNPGKITVQNSQIQVSPERTLALIGGDISLIGGNLTAQRGQIDLASIVTGNWSLIDNQQTATNNYGDIQLSQKSTVDASGSGGGNIQVQGRQIRLTDGSQIKANTQGGELGGSLTVNASESVEVIGRLADGTPSALQARVEPDATGGGGNITIATGRLRVEGGARVAASSLTEKPANAGNITIRASDAIEVIGVGTVPQQEQTVIQPSAISTLTTGAGKAGNLEIVTGRLIAQQGGQISASTSGSGDGGTLKITADRVELSDRSPDGSLPSGLLARVESGGTGNAGELNIQTQSLRVTDGARVATASQGLGNAGNLTIQSTDTVEVTGVGNNPNGTPNPAQISASTTGNGKAGSLTVQTRRLIAQNGGQVAASTYAVGDGGTLNVTADEIELSDRSPDGSLPSGLLARVESEATGNAGELNIQTQSLRVTNGARVTAASQGLGNAGNLNIQSTDKIEITGVGRNPNGDANPAQVSASTAGSGKGGSLTIQTGRLIAENGGQVSASTFGSGDGGTLTVNAEEVDLSGRSPDGSFPSGLLARVENGATGNANNLNINTRRLSVRNGARVAAASLTQEPLNSETQGKAGNLIIRATDEVEITGLGRNPNGDPNPTQVSALSVGTGDAGTLNIQADRLRVSDSAEAIVSSTGSGNPGNLLVEATSILINNRAALRAESATGKAGNIEMRSRDIQLRLQSRISAVSAAGTAEGNINITTETLVLLEGSEVRTDAVNPEGGSNISIAPPPGLGLAVFQSTDSIIKPSGELRVEGEVQISPPDIPPVEFVDTTGLIAQACPADKGGSSFFVTGRGGLPPSPDEPSSGDLFWEDLRIPGNGKPSNPPAIPNKIIEAQGWIIGDNGEVILTAETPKITSHRTALTPPECK</sequence>
<keyword evidence="4" id="KW-1185">Reference proteome</keyword>
<protein>
    <submittedName>
        <fullName evidence="3">Filamentous hemagglutinin N-terminal domain-containing protein</fullName>
    </submittedName>
</protein>
<feature type="compositionally biased region" description="Polar residues" evidence="1">
    <location>
        <begin position="551"/>
        <end position="563"/>
    </location>
</feature>
<name>A0A926ZJX0_9CYAN</name>
<evidence type="ECO:0000313" key="4">
    <source>
        <dbReference type="Proteomes" id="UP000641646"/>
    </source>
</evidence>
<gene>
    <name evidence="3" type="ORF">H6G03_20590</name>
</gene>
<reference evidence="3" key="1">
    <citation type="journal article" date="2015" name="ISME J.">
        <title>Draft Genome Sequence of Streptomyces incarnatus NRRL8089, which Produces the Nucleoside Antibiotic Sinefungin.</title>
        <authorList>
            <person name="Oshima K."/>
            <person name="Hattori M."/>
            <person name="Shimizu H."/>
            <person name="Fukuda K."/>
            <person name="Nemoto M."/>
            <person name="Inagaki K."/>
            <person name="Tamura T."/>
        </authorList>
    </citation>
    <scope>NUCLEOTIDE SEQUENCE</scope>
    <source>
        <strain evidence="3">FACHB-1375</strain>
    </source>
</reference>
<feature type="region of interest" description="Disordered" evidence="1">
    <location>
        <begin position="543"/>
        <end position="563"/>
    </location>
</feature>
<evidence type="ECO:0000313" key="3">
    <source>
        <dbReference type="EMBL" id="MBD2183426.1"/>
    </source>
</evidence>
<dbReference type="AlphaFoldDB" id="A0A926ZJX0"/>
<dbReference type="InterPro" id="IPR011050">
    <property type="entry name" value="Pectin_lyase_fold/virulence"/>
</dbReference>